<sequence>MQDWNSSTWVSVDEPKDSEAAGAVVLIVGAGSGVGRAVARAFAQDGARHMVLADLAPDTASRTAGEICRDFGLRDGEDVLARRVDVVDRVSVQAMVEATVEQFGRIDKLVNTAGVVASPMTLTDTTAKEFDQVYRVNVTGALNLLQEVGPVMERVQASTRLSGPAASSSRSMVFLASAFCFAASRNHGAYVSSKHALLGLLRTAALEMAHRHVRVNAVCPTWVDTPLMAEGLRTNPGLKAYIKRVVPLGRMATAEEVAQVVLFLSSDGASFVTGAAWSVDGGLSAGLPPLPGLDLPGGSGSGSGSLEALGHPERLGRAGKSGPTRESEFPQISTL</sequence>
<dbReference type="AlphaFoldDB" id="A0AAD9I5S3"/>
<feature type="region of interest" description="Disordered" evidence="5">
    <location>
        <begin position="294"/>
        <end position="335"/>
    </location>
</feature>
<dbReference type="SMART" id="SM00822">
    <property type="entry name" value="PKS_KR"/>
    <property type="match status" value="1"/>
</dbReference>
<dbReference type="GO" id="GO:0016491">
    <property type="term" value="F:oxidoreductase activity"/>
    <property type="evidence" value="ECO:0007669"/>
    <property type="project" value="UniProtKB-KW"/>
</dbReference>
<keyword evidence="3" id="KW-0560">Oxidoreductase</keyword>
<dbReference type="PANTHER" id="PTHR24321">
    <property type="entry name" value="DEHYDROGENASES, SHORT CHAIN"/>
    <property type="match status" value="1"/>
</dbReference>
<organism evidence="7 8">
    <name type="scientific">Phyllachora maydis</name>
    <dbReference type="NCBI Taxonomy" id="1825666"/>
    <lineage>
        <taxon>Eukaryota</taxon>
        <taxon>Fungi</taxon>
        <taxon>Dikarya</taxon>
        <taxon>Ascomycota</taxon>
        <taxon>Pezizomycotina</taxon>
        <taxon>Sordariomycetes</taxon>
        <taxon>Sordariomycetidae</taxon>
        <taxon>Phyllachorales</taxon>
        <taxon>Phyllachoraceae</taxon>
        <taxon>Phyllachora</taxon>
    </lineage>
</organism>
<keyword evidence="2" id="KW-0521">NADP</keyword>
<keyword evidence="8" id="KW-1185">Reference proteome</keyword>
<dbReference type="SUPFAM" id="SSF51735">
    <property type="entry name" value="NAD(P)-binding Rossmann-fold domains"/>
    <property type="match status" value="1"/>
</dbReference>
<dbReference type="FunFam" id="3.40.50.720:FF:000084">
    <property type="entry name" value="Short-chain dehydrogenase reductase"/>
    <property type="match status" value="1"/>
</dbReference>
<proteinExistence type="inferred from homology"/>
<dbReference type="PRINTS" id="PR00081">
    <property type="entry name" value="GDHRDH"/>
</dbReference>
<reference evidence="7" key="1">
    <citation type="journal article" date="2023" name="Mol. Plant Microbe Interact.">
        <title>Elucidating the Obligate Nature and Biological Capacity of an Invasive Fungal Corn Pathogen.</title>
        <authorList>
            <person name="MacCready J.S."/>
            <person name="Roggenkamp E.M."/>
            <person name="Gdanetz K."/>
            <person name="Chilvers M.I."/>
        </authorList>
    </citation>
    <scope>NUCLEOTIDE SEQUENCE</scope>
    <source>
        <strain evidence="7">PM02</strain>
    </source>
</reference>
<dbReference type="PANTHER" id="PTHR24321:SF8">
    <property type="entry name" value="ESTRADIOL 17-BETA-DEHYDROGENASE 8-RELATED"/>
    <property type="match status" value="1"/>
</dbReference>
<evidence type="ECO:0000259" key="6">
    <source>
        <dbReference type="SMART" id="SM00822"/>
    </source>
</evidence>
<dbReference type="PROSITE" id="PS00061">
    <property type="entry name" value="ADH_SHORT"/>
    <property type="match status" value="1"/>
</dbReference>
<keyword evidence="4" id="KW-0520">NAD</keyword>
<dbReference type="InterPro" id="IPR057326">
    <property type="entry name" value="KR_dom"/>
</dbReference>
<dbReference type="Proteomes" id="UP001217918">
    <property type="component" value="Unassembled WGS sequence"/>
</dbReference>
<comment type="caution">
    <text evidence="7">The sequence shown here is derived from an EMBL/GenBank/DDBJ whole genome shotgun (WGS) entry which is preliminary data.</text>
</comment>
<evidence type="ECO:0000256" key="1">
    <source>
        <dbReference type="ARBA" id="ARBA00006484"/>
    </source>
</evidence>
<dbReference type="PRINTS" id="PR00080">
    <property type="entry name" value="SDRFAMILY"/>
</dbReference>
<evidence type="ECO:0000256" key="4">
    <source>
        <dbReference type="ARBA" id="ARBA00023027"/>
    </source>
</evidence>
<dbReference type="CDD" id="cd05233">
    <property type="entry name" value="SDR_c"/>
    <property type="match status" value="1"/>
</dbReference>
<accession>A0AAD9I5S3</accession>
<dbReference type="EMBL" id="JAQQPM010000005">
    <property type="protein sequence ID" value="KAK2071561.1"/>
    <property type="molecule type" value="Genomic_DNA"/>
</dbReference>
<protein>
    <recommendedName>
        <fullName evidence="6">Ketoreductase domain-containing protein</fullName>
    </recommendedName>
</protein>
<evidence type="ECO:0000256" key="2">
    <source>
        <dbReference type="ARBA" id="ARBA00022857"/>
    </source>
</evidence>
<comment type="similarity">
    <text evidence="1">Belongs to the short-chain dehydrogenases/reductases (SDR) family.</text>
</comment>
<dbReference type="Gene3D" id="3.40.50.720">
    <property type="entry name" value="NAD(P)-binding Rossmann-like Domain"/>
    <property type="match status" value="1"/>
</dbReference>
<dbReference type="InterPro" id="IPR002347">
    <property type="entry name" value="SDR_fam"/>
</dbReference>
<evidence type="ECO:0000256" key="3">
    <source>
        <dbReference type="ARBA" id="ARBA00023002"/>
    </source>
</evidence>
<feature type="domain" description="Ketoreductase" evidence="6">
    <location>
        <begin position="23"/>
        <end position="211"/>
    </location>
</feature>
<dbReference type="Pfam" id="PF13561">
    <property type="entry name" value="adh_short_C2"/>
    <property type="match status" value="1"/>
</dbReference>
<name>A0AAD9I5S3_9PEZI</name>
<dbReference type="InterPro" id="IPR020904">
    <property type="entry name" value="Sc_DH/Rdtase_CS"/>
</dbReference>
<evidence type="ECO:0000313" key="7">
    <source>
        <dbReference type="EMBL" id="KAK2071561.1"/>
    </source>
</evidence>
<dbReference type="InterPro" id="IPR036291">
    <property type="entry name" value="NAD(P)-bd_dom_sf"/>
</dbReference>
<evidence type="ECO:0000256" key="5">
    <source>
        <dbReference type="SAM" id="MobiDB-lite"/>
    </source>
</evidence>
<gene>
    <name evidence="7" type="ORF">P8C59_005974</name>
</gene>
<evidence type="ECO:0000313" key="8">
    <source>
        <dbReference type="Proteomes" id="UP001217918"/>
    </source>
</evidence>